<protein>
    <submittedName>
        <fullName evidence="6">C-type cytochrome</fullName>
    </submittedName>
</protein>
<organism evidence="6 7">
    <name type="scientific">Variovorax dokdonensis</name>
    <dbReference type="NCBI Taxonomy" id="344883"/>
    <lineage>
        <taxon>Bacteria</taxon>
        <taxon>Pseudomonadati</taxon>
        <taxon>Pseudomonadota</taxon>
        <taxon>Betaproteobacteria</taxon>
        <taxon>Burkholderiales</taxon>
        <taxon>Comamonadaceae</taxon>
        <taxon>Variovorax</taxon>
    </lineage>
</organism>
<keyword evidence="1 4" id="KW-0349">Heme</keyword>
<evidence type="ECO:0000256" key="4">
    <source>
        <dbReference type="PROSITE-ProRule" id="PRU00433"/>
    </source>
</evidence>
<evidence type="ECO:0000313" key="6">
    <source>
        <dbReference type="EMBL" id="MDM0043035.1"/>
    </source>
</evidence>
<dbReference type="PROSITE" id="PS51007">
    <property type="entry name" value="CYTC"/>
    <property type="match status" value="1"/>
</dbReference>
<dbReference type="SUPFAM" id="SSF46626">
    <property type="entry name" value="Cytochrome c"/>
    <property type="match status" value="1"/>
</dbReference>
<dbReference type="InterPro" id="IPR036909">
    <property type="entry name" value="Cyt_c-like_dom_sf"/>
</dbReference>
<dbReference type="EMBL" id="JASZYV010000001">
    <property type="protein sequence ID" value="MDM0043035.1"/>
    <property type="molecule type" value="Genomic_DNA"/>
</dbReference>
<keyword evidence="7" id="KW-1185">Reference proteome</keyword>
<sequence length="136" mass="14030">MSRRLIPSSPATNWRACMLTLAGAWLIDAAGPVAAESTGHAEHPRSTEAGRTLLAQYQCGSCHTIPGVAGAQGIAAGTLEGFGRRSYIAGRLANIPDALAAWIVAPQSLVPGTAMPAMGVSQADAQLMAAYLMTLR</sequence>
<evidence type="ECO:0000259" key="5">
    <source>
        <dbReference type="PROSITE" id="PS51007"/>
    </source>
</evidence>
<evidence type="ECO:0000256" key="3">
    <source>
        <dbReference type="ARBA" id="ARBA00023004"/>
    </source>
</evidence>
<evidence type="ECO:0000256" key="1">
    <source>
        <dbReference type="ARBA" id="ARBA00022617"/>
    </source>
</evidence>
<keyword evidence="2 4" id="KW-0479">Metal-binding</keyword>
<dbReference type="RefSeq" id="WP_286658159.1">
    <property type="nucleotide sequence ID" value="NZ_JASZYV010000001.1"/>
</dbReference>
<reference evidence="6" key="1">
    <citation type="submission" date="2023-06" db="EMBL/GenBank/DDBJ databases">
        <authorList>
            <person name="Jiang Y."/>
            <person name="Liu Q."/>
        </authorList>
    </citation>
    <scope>NUCLEOTIDE SEQUENCE</scope>
    <source>
        <strain evidence="6">CGMCC 1.12089</strain>
    </source>
</reference>
<feature type="domain" description="Cytochrome c" evidence="5">
    <location>
        <begin position="45"/>
        <end position="136"/>
    </location>
</feature>
<proteinExistence type="predicted"/>
<dbReference type="Pfam" id="PF00034">
    <property type="entry name" value="Cytochrom_C"/>
    <property type="match status" value="1"/>
</dbReference>
<keyword evidence="3 4" id="KW-0408">Iron</keyword>
<accession>A0ABT7N539</accession>
<gene>
    <name evidence="6" type="ORF">QTH91_00940</name>
</gene>
<evidence type="ECO:0000313" key="7">
    <source>
        <dbReference type="Proteomes" id="UP001174908"/>
    </source>
</evidence>
<name>A0ABT7N539_9BURK</name>
<evidence type="ECO:0000256" key="2">
    <source>
        <dbReference type="ARBA" id="ARBA00022723"/>
    </source>
</evidence>
<comment type="caution">
    <text evidence="6">The sequence shown here is derived from an EMBL/GenBank/DDBJ whole genome shotgun (WGS) entry which is preliminary data.</text>
</comment>
<dbReference type="Gene3D" id="1.10.760.10">
    <property type="entry name" value="Cytochrome c-like domain"/>
    <property type="match status" value="1"/>
</dbReference>
<dbReference type="InterPro" id="IPR009056">
    <property type="entry name" value="Cyt_c-like_dom"/>
</dbReference>
<dbReference type="Proteomes" id="UP001174908">
    <property type="component" value="Unassembled WGS sequence"/>
</dbReference>